<evidence type="ECO:0000259" key="2">
    <source>
        <dbReference type="PROSITE" id="PS51192"/>
    </source>
</evidence>
<keyword evidence="1" id="KW-0378">Hydrolase</keyword>
<comment type="caution">
    <text evidence="4">The sequence shown here is derived from an EMBL/GenBank/DDBJ whole genome shotgun (WGS) entry which is preliminary data.</text>
</comment>
<dbReference type="PANTHER" id="PTHR10799">
    <property type="entry name" value="SNF2/RAD54 HELICASE FAMILY"/>
    <property type="match status" value="1"/>
</dbReference>
<dbReference type="SMART" id="SM00487">
    <property type="entry name" value="DEXDc"/>
    <property type="match status" value="1"/>
</dbReference>
<feature type="domain" description="Helicase ATP-binding" evidence="2">
    <location>
        <begin position="418"/>
        <end position="578"/>
    </location>
</feature>
<protein>
    <submittedName>
        <fullName evidence="4">Helicase SNF2</fullName>
    </submittedName>
</protein>
<dbReference type="AlphaFoldDB" id="A0A0J6WSQ7"/>
<reference evidence="4 5" key="1">
    <citation type="submission" date="2015-06" db="EMBL/GenBank/DDBJ databases">
        <title>Draft genome sequence of beer spoilage bacterium Megasphaera cerevisiae type strain 20462.</title>
        <authorList>
            <person name="Kutumbaka K."/>
            <person name="Pasmowitz J."/>
            <person name="Mategko J."/>
            <person name="Reyes D."/>
            <person name="Friedrich A."/>
            <person name="Han S."/>
            <person name="Martens-Habbena W."/>
            <person name="Neal-McKinney J."/>
            <person name="Janagama H.K."/>
            <person name="Nadala C."/>
            <person name="Samadpour M."/>
        </authorList>
    </citation>
    <scope>NUCLEOTIDE SEQUENCE [LARGE SCALE GENOMIC DNA]</scope>
    <source>
        <strain evidence="4 5">DSM 20462</strain>
    </source>
</reference>
<accession>A0A0J6WSQ7</accession>
<dbReference type="InterPro" id="IPR049730">
    <property type="entry name" value="SNF2/RAD54-like_C"/>
</dbReference>
<dbReference type="SMART" id="SM00490">
    <property type="entry name" value="HELICc"/>
    <property type="match status" value="1"/>
</dbReference>
<name>A0A0J6WSQ7_9FIRM</name>
<sequence length="870" mass="99313">MTKKNGLQFIFTADFFYLDDENQIFDDKTSQWQDLFRQDAVRAMYQLGFAEACEDASPSFVFLHHLATVFLEQLTRLPELELVRGRAVVSLSDDQCRALLQTVPYALGAEYIDAAWLRHIFLCLQQEFSRDIADYQGTVSLYLAERSQNLRVPERIFFHLVENRHDDGFPFAFLATYATRDASDRVRHMPLQFALTEFKDQRQTLLTLLACLDKAAEVSSLIAGFVKSGEMFHPLRLRTHEAYDFLKHVEDIEKAGILCRIPNWWKQRDTAVSLTVQLGEKKTPILGFDTLLSMQPGLMVNGEMLTQQEIKKLLAQTEGLALLKGKWVEVDHQKLRDLLTKMDQYQGELSLREALRLQSGVEKNAADPDNGPLITNGSWLQRFMRQLHHPETIRMMKVPATVHAVLRPYQETGFTWLQTMGKLGFGMCLADDMGLGKTLQILAYLETMRRKDKQAAVLLIVPASLLGNWEKEIERFTPRLSFTILHGHTAATLTDMLAKKREFLTITTYGMAARLPVLQQMTWTCLILDEAQAIKNPAARQTKTIKKIQAAQRIAMTGTPIENDLTNLWSLFDFLNQGLLGTAAEFKRFAGKLSNHPEGYGRLKHMVSPFILRRLKTDKTVIRDLPEKLEQIDYIQLTKKQVILYRKQVAELEEKLSCTDGMERRGLVLATITKLKQICNHPDQFLGQSDFAPADSGKFEMLRELCQTISEKRERVLVFTQYREITEYLADYLENVFGRKGFVIHGGTRVKKRTEMVDAFNGNAYVPFMVLSVKAAGTGLNLAAANHVIHFDRWWNPAVENQATDRAYRIGQKKDVMVHKLVSAGTIEEKIDTVLSGKNELAEQVLGKGTGKWITELDDTELLNMMRLTF</sequence>
<dbReference type="GO" id="GO:0004386">
    <property type="term" value="F:helicase activity"/>
    <property type="evidence" value="ECO:0007669"/>
    <property type="project" value="UniProtKB-KW"/>
</dbReference>
<dbReference type="GO" id="GO:0016787">
    <property type="term" value="F:hydrolase activity"/>
    <property type="evidence" value="ECO:0007669"/>
    <property type="project" value="UniProtKB-KW"/>
</dbReference>
<dbReference type="PROSITE" id="PS51194">
    <property type="entry name" value="HELICASE_CTER"/>
    <property type="match status" value="1"/>
</dbReference>
<evidence type="ECO:0000259" key="3">
    <source>
        <dbReference type="PROSITE" id="PS51194"/>
    </source>
</evidence>
<dbReference type="FunCoup" id="A0A0J6WSQ7">
    <property type="interactions" value="257"/>
</dbReference>
<keyword evidence="5" id="KW-1185">Reference proteome</keyword>
<dbReference type="PROSITE" id="PS51192">
    <property type="entry name" value="HELICASE_ATP_BIND_1"/>
    <property type="match status" value="1"/>
</dbReference>
<dbReference type="InterPro" id="IPR000330">
    <property type="entry name" value="SNF2_N"/>
</dbReference>
<dbReference type="Pfam" id="PF00176">
    <property type="entry name" value="SNF2-rel_dom"/>
    <property type="match status" value="1"/>
</dbReference>
<dbReference type="OrthoDB" id="9760715at2"/>
<keyword evidence="4" id="KW-0067">ATP-binding</keyword>
<gene>
    <name evidence="4" type="ORF">AB840_13055</name>
</gene>
<organism evidence="4 5">
    <name type="scientific">Megasphaera cerevisiae DSM 20462</name>
    <dbReference type="NCBI Taxonomy" id="1122219"/>
    <lineage>
        <taxon>Bacteria</taxon>
        <taxon>Bacillati</taxon>
        <taxon>Bacillota</taxon>
        <taxon>Negativicutes</taxon>
        <taxon>Veillonellales</taxon>
        <taxon>Veillonellaceae</taxon>
        <taxon>Megasphaera</taxon>
    </lineage>
</organism>
<dbReference type="Pfam" id="PF00271">
    <property type="entry name" value="Helicase_C"/>
    <property type="match status" value="1"/>
</dbReference>
<dbReference type="Proteomes" id="UP000036503">
    <property type="component" value="Unassembled WGS sequence"/>
</dbReference>
<dbReference type="InParanoid" id="A0A0J6WSQ7"/>
<dbReference type="SUPFAM" id="SSF52540">
    <property type="entry name" value="P-loop containing nucleoside triphosphate hydrolases"/>
    <property type="match status" value="2"/>
</dbReference>
<feature type="domain" description="Helicase C-terminal" evidence="3">
    <location>
        <begin position="701"/>
        <end position="858"/>
    </location>
</feature>
<dbReference type="InterPro" id="IPR022138">
    <property type="entry name" value="DUF3670"/>
</dbReference>
<dbReference type="Gene3D" id="3.40.50.300">
    <property type="entry name" value="P-loop containing nucleotide triphosphate hydrolases"/>
    <property type="match status" value="1"/>
</dbReference>
<keyword evidence="4" id="KW-0547">Nucleotide-binding</keyword>
<dbReference type="EMBL" id="LEKT01000059">
    <property type="protein sequence ID" value="KMO85519.1"/>
    <property type="molecule type" value="Genomic_DNA"/>
</dbReference>
<dbReference type="PATRIC" id="fig|1122219.3.peg.2705"/>
<evidence type="ECO:0000256" key="1">
    <source>
        <dbReference type="ARBA" id="ARBA00022801"/>
    </source>
</evidence>
<dbReference type="CDD" id="cd18793">
    <property type="entry name" value="SF2_C_SNF"/>
    <property type="match status" value="1"/>
</dbReference>
<dbReference type="GO" id="GO:0005524">
    <property type="term" value="F:ATP binding"/>
    <property type="evidence" value="ECO:0007669"/>
    <property type="project" value="InterPro"/>
</dbReference>
<dbReference type="STRING" id="39029.BSR42_11050"/>
<dbReference type="InterPro" id="IPR001650">
    <property type="entry name" value="Helicase_C-like"/>
</dbReference>
<evidence type="ECO:0000313" key="5">
    <source>
        <dbReference type="Proteomes" id="UP000036503"/>
    </source>
</evidence>
<dbReference type="Gene3D" id="3.40.50.10810">
    <property type="entry name" value="Tandem AAA-ATPase domain"/>
    <property type="match status" value="1"/>
</dbReference>
<proteinExistence type="predicted"/>
<dbReference type="InterPro" id="IPR027417">
    <property type="entry name" value="P-loop_NTPase"/>
</dbReference>
<dbReference type="Pfam" id="PF12419">
    <property type="entry name" value="DUF3670"/>
    <property type="match status" value="1"/>
</dbReference>
<dbReference type="InterPro" id="IPR038718">
    <property type="entry name" value="SNF2-like_sf"/>
</dbReference>
<keyword evidence="4" id="KW-0347">Helicase</keyword>
<dbReference type="InterPro" id="IPR014001">
    <property type="entry name" value="Helicase_ATP-bd"/>
</dbReference>
<evidence type="ECO:0000313" key="4">
    <source>
        <dbReference type="EMBL" id="KMO85519.1"/>
    </source>
</evidence>
<dbReference type="RefSeq" id="WP_048515289.1">
    <property type="nucleotide sequence ID" value="NZ_FUXD01000034.1"/>
</dbReference>